<organism evidence="2 3">
    <name type="scientific">Extremus antarcticus</name>
    <dbReference type="NCBI Taxonomy" id="702011"/>
    <lineage>
        <taxon>Eukaryota</taxon>
        <taxon>Fungi</taxon>
        <taxon>Dikarya</taxon>
        <taxon>Ascomycota</taxon>
        <taxon>Pezizomycotina</taxon>
        <taxon>Dothideomycetes</taxon>
        <taxon>Dothideomycetidae</taxon>
        <taxon>Mycosphaerellales</taxon>
        <taxon>Extremaceae</taxon>
        <taxon>Extremus</taxon>
    </lineage>
</organism>
<accession>A0AAJ0GBR9</accession>
<dbReference type="PANTHER" id="PTHR43111">
    <property type="entry name" value="ALDEHYDE DEHYDROGENASE B-RELATED"/>
    <property type="match status" value="1"/>
</dbReference>
<sequence length="290" mass="31964">MVDRTANLELAARELVKARFSFGGRSPYAPDLVAVNEFVQQDFLRAVVQACVSYGGSPREKTKGSAKRVSTGQDTLDRLRKGSDNFRVVVQDEHFAVVEASSEQALFATRLQAPILVVQSIRSIGDGIQLFERRISRSCSAAYYFSNPKTGKYLCQFIPSEASFVNYIPSELLLGPLNPIGHPVDPAQRYPVDLLVLRSSQLERWILPAAQYIVPSLRDTSLTAVLQNKDNKVLSQLNEESRKPLEVAKRSSGGGIGFFEQGLLLHVGLILTGVVVTSVAAVIYVRKLLR</sequence>
<dbReference type="GO" id="GO:0016620">
    <property type="term" value="F:oxidoreductase activity, acting on the aldehyde or oxo group of donors, NAD or NADP as acceptor"/>
    <property type="evidence" value="ECO:0007669"/>
    <property type="project" value="InterPro"/>
</dbReference>
<comment type="caution">
    <text evidence="2">The sequence shown here is derived from an EMBL/GenBank/DDBJ whole genome shotgun (WGS) entry which is preliminary data.</text>
</comment>
<dbReference type="InterPro" id="IPR016161">
    <property type="entry name" value="Ald_DH/histidinol_DH"/>
</dbReference>
<dbReference type="Proteomes" id="UP001271007">
    <property type="component" value="Unassembled WGS sequence"/>
</dbReference>
<evidence type="ECO:0000313" key="3">
    <source>
        <dbReference type="Proteomes" id="UP001271007"/>
    </source>
</evidence>
<proteinExistence type="predicted"/>
<evidence type="ECO:0000256" key="1">
    <source>
        <dbReference type="SAM" id="Phobius"/>
    </source>
</evidence>
<keyword evidence="3" id="KW-1185">Reference proteome</keyword>
<keyword evidence="1" id="KW-0472">Membrane</keyword>
<dbReference type="EMBL" id="JAWDJX010000019">
    <property type="protein sequence ID" value="KAK3052617.1"/>
    <property type="molecule type" value="Genomic_DNA"/>
</dbReference>
<evidence type="ECO:0000313" key="2">
    <source>
        <dbReference type="EMBL" id="KAK3052617.1"/>
    </source>
</evidence>
<dbReference type="SUPFAM" id="SSF53720">
    <property type="entry name" value="ALDH-like"/>
    <property type="match status" value="1"/>
</dbReference>
<dbReference type="InterPro" id="IPR016163">
    <property type="entry name" value="Ald_DH_C"/>
</dbReference>
<dbReference type="AlphaFoldDB" id="A0AAJ0GBR9"/>
<keyword evidence="1" id="KW-1133">Transmembrane helix</keyword>
<dbReference type="Gene3D" id="3.40.309.10">
    <property type="entry name" value="Aldehyde Dehydrogenase, Chain A, domain 2"/>
    <property type="match status" value="1"/>
</dbReference>
<protein>
    <submittedName>
        <fullName evidence="2">Uncharacterized protein</fullName>
    </submittedName>
</protein>
<gene>
    <name evidence="2" type="ORF">LTR09_006098</name>
</gene>
<name>A0AAJ0GBR9_9PEZI</name>
<feature type="transmembrane region" description="Helical" evidence="1">
    <location>
        <begin position="263"/>
        <end position="285"/>
    </location>
</feature>
<reference evidence="2" key="1">
    <citation type="submission" date="2023-04" db="EMBL/GenBank/DDBJ databases">
        <title>Black Yeasts Isolated from many extreme environments.</title>
        <authorList>
            <person name="Coleine C."/>
            <person name="Stajich J.E."/>
            <person name="Selbmann L."/>
        </authorList>
    </citation>
    <scope>NUCLEOTIDE SEQUENCE</scope>
    <source>
        <strain evidence="2">CCFEE 5312</strain>
    </source>
</reference>
<dbReference type="PANTHER" id="PTHR43111:SF1">
    <property type="entry name" value="ALDEHYDE DEHYDROGENASE B-RELATED"/>
    <property type="match status" value="1"/>
</dbReference>
<keyword evidence="1" id="KW-0812">Transmembrane</keyword>